<sequence length="278" mass="32121">MRVKSNEETCRESNLYYEHASRKPWKKNLYENVGYPDNYTDESFLKELKKNIHVRDITYYQALLEVIKVTEKLCVVILFSVVFTYLHNEWVKPQTVFVQTSFVVFLCFTYYAKTQSSLSYRTIVSRNFRSVGILLMLGYILSPVLRTLTDTISTDTIYATSTVMMLVHVGFFDYNHPVSIVSSSLSLNAAIFSSVCLASRLRTSFCAFVLLTISVEFFVLYPYFRNSVIPLNIPFSFLLTLGTLALLSKYKDNIYGPWDEAVISDFVDIKKYVFSTNK</sequence>
<dbReference type="GO" id="GO:0000506">
    <property type="term" value="C:glycosylphosphatidylinositol-N-acetylglucosaminyltransferase (GPI-GnT) complex"/>
    <property type="evidence" value="ECO:0007669"/>
    <property type="project" value="TreeGrafter"/>
</dbReference>
<keyword evidence="7 8" id="KW-0472">Membrane</keyword>
<feature type="transmembrane region" description="Helical" evidence="8">
    <location>
        <begin position="69"/>
        <end position="87"/>
    </location>
</feature>
<feature type="transmembrane region" description="Helical" evidence="8">
    <location>
        <begin position="229"/>
        <end position="247"/>
    </location>
</feature>
<dbReference type="InterPro" id="IPR009450">
    <property type="entry name" value="Plno_GlcNAc_GPI2"/>
</dbReference>
<evidence type="ECO:0000256" key="1">
    <source>
        <dbReference type="ARBA" id="ARBA00004141"/>
    </source>
</evidence>
<feature type="transmembrane region" description="Helical" evidence="8">
    <location>
        <begin position="123"/>
        <end position="141"/>
    </location>
</feature>
<comment type="caution">
    <text evidence="9">The sequence shown here is derived from an EMBL/GenBank/DDBJ whole genome shotgun (WGS) entry which is preliminary data.</text>
</comment>
<evidence type="ECO:0000313" key="9">
    <source>
        <dbReference type="EMBL" id="KAK6628965.1"/>
    </source>
</evidence>
<keyword evidence="5 8" id="KW-0812">Transmembrane</keyword>
<dbReference type="PIRSF" id="PIRSF016104">
    <property type="entry name" value="GPI2"/>
    <property type="match status" value="1"/>
</dbReference>
<dbReference type="Proteomes" id="UP001372834">
    <property type="component" value="Unassembled WGS sequence"/>
</dbReference>
<dbReference type="PANTHER" id="PTHR12982:SF0">
    <property type="entry name" value="PHOSPHATIDYLINOSITOL N-ACETYLGLUCOSAMINYLTRANSFERASE SUBUNIT C"/>
    <property type="match status" value="1"/>
</dbReference>
<dbReference type="PANTHER" id="PTHR12982">
    <property type="entry name" value="PHOSPHATIDYLINOSITOL GLYCAN, CLASS C"/>
    <property type="match status" value="1"/>
</dbReference>
<keyword evidence="4" id="KW-0337">GPI-anchor biosynthesis</keyword>
<comment type="subcellular location">
    <subcellularLocation>
        <location evidence="1">Membrane</location>
        <topology evidence="1">Multi-pass membrane protein</topology>
    </subcellularLocation>
</comment>
<feature type="transmembrane region" description="Helical" evidence="8">
    <location>
        <begin position="205"/>
        <end position="223"/>
    </location>
</feature>
<gene>
    <name evidence="9" type="ORF">RUM43_002782</name>
</gene>
<comment type="similarity">
    <text evidence="3">Belongs to the PIGC family.</text>
</comment>
<reference evidence="9 10" key="1">
    <citation type="submission" date="2023-10" db="EMBL/GenBank/DDBJ databases">
        <title>Genomes of two closely related lineages of the louse Polyplax serrata with different host specificities.</title>
        <authorList>
            <person name="Martinu J."/>
            <person name="Tarabai H."/>
            <person name="Stefka J."/>
            <person name="Hypsa V."/>
        </authorList>
    </citation>
    <scope>NUCLEOTIDE SEQUENCE [LARGE SCALE GENOMIC DNA]</scope>
    <source>
        <strain evidence="9">HR10_N</strain>
    </source>
</reference>
<feature type="transmembrane region" description="Helical" evidence="8">
    <location>
        <begin position="93"/>
        <end position="111"/>
    </location>
</feature>
<evidence type="ECO:0000256" key="6">
    <source>
        <dbReference type="ARBA" id="ARBA00022989"/>
    </source>
</evidence>
<dbReference type="AlphaFoldDB" id="A0AAN8NVB6"/>
<dbReference type="Pfam" id="PF06432">
    <property type="entry name" value="GPI2"/>
    <property type="match status" value="1"/>
</dbReference>
<evidence type="ECO:0008006" key="11">
    <source>
        <dbReference type="Google" id="ProtNLM"/>
    </source>
</evidence>
<evidence type="ECO:0000256" key="4">
    <source>
        <dbReference type="ARBA" id="ARBA00022502"/>
    </source>
</evidence>
<protein>
    <recommendedName>
        <fullName evidence="11">Phosphatidylinositol N-acetylglucosaminyltransferase subunit C</fullName>
    </recommendedName>
</protein>
<dbReference type="EMBL" id="JAWJWE010000036">
    <property type="protein sequence ID" value="KAK6628965.1"/>
    <property type="molecule type" value="Genomic_DNA"/>
</dbReference>
<evidence type="ECO:0000256" key="3">
    <source>
        <dbReference type="ARBA" id="ARBA00008321"/>
    </source>
</evidence>
<evidence type="ECO:0000256" key="8">
    <source>
        <dbReference type="SAM" id="Phobius"/>
    </source>
</evidence>
<keyword evidence="6 8" id="KW-1133">Transmembrane helix</keyword>
<accession>A0AAN8NVB6</accession>
<proteinExistence type="inferred from homology"/>
<organism evidence="9 10">
    <name type="scientific">Polyplax serrata</name>
    <name type="common">Common mouse louse</name>
    <dbReference type="NCBI Taxonomy" id="468196"/>
    <lineage>
        <taxon>Eukaryota</taxon>
        <taxon>Metazoa</taxon>
        <taxon>Ecdysozoa</taxon>
        <taxon>Arthropoda</taxon>
        <taxon>Hexapoda</taxon>
        <taxon>Insecta</taxon>
        <taxon>Pterygota</taxon>
        <taxon>Neoptera</taxon>
        <taxon>Paraneoptera</taxon>
        <taxon>Psocodea</taxon>
        <taxon>Troctomorpha</taxon>
        <taxon>Phthiraptera</taxon>
        <taxon>Anoplura</taxon>
        <taxon>Polyplacidae</taxon>
        <taxon>Polyplax</taxon>
    </lineage>
</organism>
<feature type="transmembrane region" description="Helical" evidence="8">
    <location>
        <begin position="178"/>
        <end position="198"/>
    </location>
</feature>
<evidence type="ECO:0000256" key="7">
    <source>
        <dbReference type="ARBA" id="ARBA00023136"/>
    </source>
</evidence>
<evidence type="ECO:0000256" key="5">
    <source>
        <dbReference type="ARBA" id="ARBA00022692"/>
    </source>
</evidence>
<evidence type="ECO:0000313" key="10">
    <source>
        <dbReference type="Proteomes" id="UP001372834"/>
    </source>
</evidence>
<dbReference type="GO" id="GO:0006506">
    <property type="term" value="P:GPI anchor biosynthetic process"/>
    <property type="evidence" value="ECO:0007669"/>
    <property type="project" value="UniProtKB-KW"/>
</dbReference>
<comment type="pathway">
    <text evidence="2">Glycolipid biosynthesis; glycosylphosphatidylinositol-anchor biosynthesis.</text>
</comment>
<name>A0AAN8NVB6_POLSC</name>
<evidence type="ECO:0000256" key="2">
    <source>
        <dbReference type="ARBA" id="ARBA00004687"/>
    </source>
</evidence>